<name>A0A2A6RQ31_9CHLR</name>
<dbReference type="AlphaFoldDB" id="A0A2A6RQ31"/>
<proteinExistence type="predicted"/>
<feature type="compositionally biased region" description="Low complexity" evidence="1">
    <location>
        <begin position="230"/>
        <end position="244"/>
    </location>
</feature>
<evidence type="ECO:0000313" key="2">
    <source>
        <dbReference type="EMBL" id="PDW05046.1"/>
    </source>
</evidence>
<evidence type="ECO:0000313" key="3">
    <source>
        <dbReference type="Proteomes" id="UP000220527"/>
    </source>
</evidence>
<organism evidence="2 3">
    <name type="scientific">Candidatus Viridilinea mediisalina</name>
    <dbReference type="NCBI Taxonomy" id="2024553"/>
    <lineage>
        <taxon>Bacteria</taxon>
        <taxon>Bacillati</taxon>
        <taxon>Chloroflexota</taxon>
        <taxon>Chloroflexia</taxon>
        <taxon>Chloroflexales</taxon>
        <taxon>Chloroflexineae</taxon>
        <taxon>Oscillochloridaceae</taxon>
        <taxon>Candidatus Viridilinea</taxon>
    </lineage>
</organism>
<reference evidence="3" key="1">
    <citation type="submission" date="2017-08" db="EMBL/GenBank/DDBJ databases">
        <authorList>
            <person name="Grouzdev D.S."/>
            <person name="Gaisin V.A."/>
            <person name="Rysina M.S."/>
            <person name="Gorlenko V.M."/>
        </authorList>
    </citation>
    <scope>NUCLEOTIDE SEQUENCE [LARGE SCALE GENOMIC DNA]</scope>
    <source>
        <strain evidence="3">Kir15-3F</strain>
    </source>
</reference>
<feature type="region of interest" description="Disordered" evidence="1">
    <location>
        <begin position="228"/>
        <end position="259"/>
    </location>
</feature>
<dbReference type="EMBL" id="NQWI01000001">
    <property type="protein sequence ID" value="PDW05046.1"/>
    <property type="molecule type" value="Genomic_DNA"/>
</dbReference>
<keyword evidence="3" id="KW-1185">Reference proteome</keyword>
<comment type="caution">
    <text evidence="2">The sequence shown here is derived from an EMBL/GenBank/DDBJ whole genome shotgun (WGS) entry which is preliminary data.</text>
</comment>
<dbReference type="RefSeq" id="WP_097642066.1">
    <property type="nucleotide sequence ID" value="NZ_NQWI01000001.1"/>
</dbReference>
<evidence type="ECO:0000256" key="1">
    <source>
        <dbReference type="SAM" id="MobiDB-lite"/>
    </source>
</evidence>
<dbReference type="Proteomes" id="UP000220527">
    <property type="component" value="Unassembled WGS sequence"/>
</dbReference>
<accession>A0A2A6RQ31</accession>
<feature type="compositionally biased region" description="Pro residues" evidence="1">
    <location>
        <begin position="245"/>
        <end position="258"/>
    </location>
</feature>
<protein>
    <submittedName>
        <fullName evidence="2">Uncharacterized protein</fullName>
    </submittedName>
</protein>
<sequence length="324" mass="35984">MTTDLPPTNALSERVDHADTIDDLHWANLEIEKSQRQISRGMSELAEGIVTLALILLDVRRRRLYRFDPAYPTFERFVEQRHSISAQQANLYVDALTALGPQQYRTLISDLGVQRTFALALLQQADPALVTALQRLPAAERHAVTVAEIEAVDAAVAHELRSRVAQLEQEITREQGLLQQTRRRLQEVEDLHQRVTGGLIEERDSARQALDQEQIQTERLRKLLREARETAAAPARTAGSAPTAPAAPPPPVAPPPPATSVTEAVVVVVTCDVDAIISDARGLTTNLERVRHLRREDIAPDQRQRLSSALQGLSGMLQTLLRHP</sequence>
<gene>
    <name evidence="2" type="ORF">CJ255_00195</name>
</gene>